<organism evidence="1 2">
    <name type="scientific">Helianthus annuus</name>
    <name type="common">Common sunflower</name>
    <dbReference type="NCBI Taxonomy" id="4232"/>
    <lineage>
        <taxon>Eukaryota</taxon>
        <taxon>Viridiplantae</taxon>
        <taxon>Streptophyta</taxon>
        <taxon>Embryophyta</taxon>
        <taxon>Tracheophyta</taxon>
        <taxon>Spermatophyta</taxon>
        <taxon>Magnoliopsida</taxon>
        <taxon>eudicotyledons</taxon>
        <taxon>Gunneridae</taxon>
        <taxon>Pentapetalae</taxon>
        <taxon>asterids</taxon>
        <taxon>campanulids</taxon>
        <taxon>Asterales</taxon>
        <taxon>Asteraceae</taxon>
        <taxon>Asteroideae</taxon>
        <taxon>Heliantheae alliance</taxon>
        <taxon>Heliantheae</taxon>
        <taxon>Helianthus</taxon>
    </lineage>
</organism>
<sequence length="41" mass="4626">MLAMSWFGLRYVFGESSCNMSTFVQENNLEGSVIPDSYEGE</sequence>
<evidence type="ECO:0000313" key="1">
    <source>
        <dbReference type="EMBL" id="KAF5768109.1"/>
    </source>
</evidence>
<evidence type="ECO:0000313" key="2">
    <source>
        <dbReference type="Proteomes" id="UP000215914"/>
    </source>
</evidence>
<proteinExistence type="predicted"/>
<dbReference type="EMBL" id="MNCJ02000329">
    <property type="protein sequence ID" value="KAF5768109.1"/>
    <property type="molecule type" value="Genomic_DNA"/>
</dbReference>
<dbReference type="Gramene" id="mRNA:HanXRQr2_Chr14g0632541">
    <property type="protein sequence ID" value="mRNA:HanXRQr2_Chr14g0632541"/>
    <property type="gene ID" value="HanXRQr2_Chr14g0632541"/>
</dbReference>
<gene>
    <name evidence="1" type="ORF">HanXRQr2_Chr14g0632541</name>
</gene>
<accession>A0A9K3E8U6</accession>
<reference evidence="1" key="1">
    <citation type="journal article" date="2017" name="Nature">
        <title>The sunflower genome provides insights into oil metabolism, flowering and Asterid evolution.</title>
        <authorList>
            <person name="Badouin H."/>
            <person name="Gouzy J."/>
            <person name="Grassa C.J."/>
            <person name="Murat F."/>
            <person name="Staton S.E."/>
            <person name="Cottret L."/>
            <person name="Lelandais-Briere C."/>
            <person name="Owens G.L."/>
            <person name="Carrere S."/>
            <person name="Mayjonade B."/>
            <person name="Legrand L."/>
            <person name="Gill N."/>
            <person name="Kane N.C."/>
            <person name="Bowers J.E."/>
            <person name="Hubner S."/>
            <person name="Bellec A."/>
            <person name="Berard A."/>
            <person name="Berges H."/>
            <person name="Blanchet N."/>
            <person name="Boniface M.C."/>
            <person name="Brunel D."/>
            <person name="Catrice O."/>
            <person name="Chaidir N."/>
            <person name="Claudel C."/>
            <person name="Donnadieu C."/>
            <person name="Faraut T."/>
            <person name="Fievet G."/>
            <person name="Helmstetter N."/>
            <person name="King M."/>
            <person name="Knapp S.J."/>
            <person name="Lai Z."/>
            <person name="Le Paslier M.C."/>
            <person name="Lippi Y."/>
            <person name="Lorenzon L."/>
            <person name="Mandel J.R."/>
            <person name="Marage G."/>
            <person name="Marchand G."/>
            <person name="Marquand E."/>
            <person name="Bret-Mestries E."/>
            <person name="Morien E."/>
            <person name="Nambeesan S."/>
            <person name="Nguyen T."/>
            <person name="Pegot-Espagnet P."/>
            <person name="Pouilly N."/>
            <person name="Raftis F."/>
            <person name="Sallet E."/>
            <person name="Schiex T."/>
            <person name="Thomas J."/>
            <person name="Vandecasteele C."/>
            <person name="Vares D."/>
            <person name="Vear F."/>
            <person name="Vautrin S."/>
            <person name="Crespi M."/>
            <person name="Mangin B."/>
            <person name="Burke J.M."/>
            <person name="Salse J."/>
            <person name="Munos S."/>
            <person name="Vincourt P."/>
            <person name="Rieseberg L.H."/>
            <person name="Langlade N.B."/>
        </authorList>
    </citation>
    <scope>NUCLEOTIDE SEQUENCE</scope>
    <source>
        <tissue evidence="1">Leaves</tissue>
    </source>
</reference>
<keyword evidence="2" id="KW-1185">Reference proteome</keyword>
<name>A0A9K3E8U6_HELAN</name>
<comment type="caution">
    <text evidence="1">The sequence shown here is derived from an EMBL/GenBank/DDBJ whole genome shotgun (WGS) entry which is preliminary data.</text>
</comment>
<dbReference type="Proteomes" id="UP000215914">
    <property type="component" value="Unassembled WGS sequence"/>
</dbReference>
<reference evidence="1" key="2">
    <citation type="submission" date="2020-06" db="EMBL/GenBank/DDBJ databases">
        <title>Helianthus annuus Genome sequencing and assembly Release 2.</title>
        <authorList>
            <person name="Gouzy J."/>
            <person name="Langlade N."/>
            <person name="Munos S."/>
        </authorList>
    </citation>
    <scope>NUCLEOTIDE SEQUENCE</scope>
    <source>
        <tissue evidence="1">Leaves</tissue>
    </source>
</reference>
<protein>
    <submittedName>
        <fullName evidence="1">Uncharacterized protein</fullName>
    </submittedName>
</protein>
<dbReference type="AlphaFoldDB" id="A0A9K3E8U6"/>